<feature type="signal peptide" evidence="3">
    <location>
        <begin position="1"/>
        <end position="22"/>
    </location>
</feature>
<dbReference type="AlphaFoldDB" id="A0A5C6E5C8"/>
<dbReference type="RefSeq" id="WP_146524442.1">
    <property type="nucleotide sequence ID" value="NZ_SJPV01000001.1"/>
</dbReference>
<dbReference type="EC" id="3.1.6.1" evidence="5"/>
<dbReference type="InterPro" id="IPR017850">
    <property type="entry name" value="Alkaline_phosphatase_core_sf"/>
</dbReference>
<evidence type="ECO:0000256" key="2">
    <source>
        <dbReference type="ARBA" id="ARBA00022801"/>
    </source>
</evidence>
<dbReference type="EMBL" id="SJPV01000001">
    <property type="protein sequence ID" value="TWU42359.1"/>
    <property type="molecule type" value="Genomic_DNA"/>
</dbReference>
<dbReference type="SUPFAM" id="SSF53649">
    <property type="entry name" value="Alkaline phosphatase-like"/>
    <property type="match status" value="1"/>
</dbReference>
<sequence precursor="true">MSYRMLLTIVVCLASLNGAVCGGQPAEKPNVVFILADDLGFNQIGVYGDTPIKTPHLDSLARSGIRFTQAYAGNTVCSPSRVSLFTGRDGRLMENNSNTVQLKEIDVTIADVLKHAGYDTALFGKYSIGSQMGVTDPLAMGFDTWYGMYSILEGHRQYPPFLWKDGRKLRIESNEGGNQGAYAQELFTKQAVEYIGQDRKNPFFVLLAFSSPHAELAVPKKYSAPYEATFAPRPYLGMSTGTPSDKYAWYYPTPVPNPDATLAGMVTALDDYVGQIVAVIQAKGIAEKTLIFFTSDNGPHDEGGGDPKFFRASQPYKGMKRDVYDGGIHVPMIVSWPGTISKPRVDDTPWAFADVLPTLAELADVSLNQVPRVKTNGVSIAGLLRNEPSSIPDRTLYWEFGKQAGDPNSGIIGEVYQAARRGSWKAVRYGLDAPVELYDLERDPRESQDLKEKRPEIHQEFVDLFTTYQD</sequence>
<feature type="domain" description="Sulfatase N-terminal" evidence="4">
    <location>
        <begin position="29"/>
        <end position="365"/>
    </location>
</feature>
<comment type="caution">
    <text evidence="5">The sequence shown here is derived from an EMBL/GenBank/DDBJ whole genome shotgun (WGS) entry which is preliminary data.</text>
</comment>
<dbReference type="Proteomes" id="UP000319143">
    <property type="component" value="Unassembled WGS sequence"/>
</dbReference>
<proteinExistence type="inferred from homology"/>
<protein>
    <submittedName>
        <fullName evidence="5">Arylsulfatase</fullName>
        <ecNumber evidence="5">3.1.6.1</ecNumber>
    </submittedName>
</protein>
<keyword evidence="6" id="KW-1185">Reference proteome</keyword>
<dbReference type="Gene3D" id="3.40.720.10">
    <property type="entry name" value="Alkaline Phosphatase, subunit A"/>
    <property type="match status" value="1"/>
</dbReference>
<dbReference type="PANTHER" id="PTHR42693:SF53">
    <property type="entry name" value="ENDO-4-O-SULFATASE"/>
    <property type="match status" value="1"/>
</dbReference>
<dbReference type="Gene3D" id="3.30.1120.10">
    <property type="match status" value="1"/>
</dbReference>
<evidence type="ECO:0000256" key="1">
    <source>
        <dbReference type="ARBA" id="ARBA00008779"/>
    </source>
</evidence>
<keyword evidence="3" id="KW-0732">Signal</keyword>
<name>A0A5C6E5C8_9BACT</name>
<evidence type="ECO:0000313" key="5">
    <source>
        <dbReference type="EMBL" id="TWU42359.1"/>
    </source>
</evidence>
<comment type="similarity">
    <text evidence="1">Belongs to the sulfatase family.</text>
</comment>
<evidence type="ECO:0000259" key="4">
    <source>
        <dbReference type="Pfam" id="PF00884"/>
    </source>
</evidence>
<dbReference type="InterPro" id="IPR050738">
    <property type="entry name" value="Sulfatase"/>
</dbReference>
<organism evidence="5 6">
    <name type="scientific">Novipirellula artificiosorum</name>
    <dbReference type="NCBI Taxonomy" id="2528016"/>
    <lineage>
        <taxon>Bacteria</taxon>
        <taxon>Pseudomonadati</taxon>
        <taxon>Planctomycetota</taxon>
        <taxon>Planctomycetia</taxon>
        <taxon>Pirellulales</taxon>
        <taxon>Pirellulaceae</taxon>
        <taxon>Novipirellula</taxon>
    </lineage>
</organism>
<gene>
    <name evidence="5" type="primary">atsA_4</name>
    <name evidence="5" type="ORF">Poly41_06560</name>
</gene>
<reference evidence="5 6" key="1">
    <citation type="submission" date="2019-02" db="EMBL/GenBank/DDBJ databases">
        <title>Deep-cultivation of Planctomycetes and their phenomic and genomic characterization uncovers novel biology.</title>
        <authorList>
            <person name="Wiegand S."/>
            <person name="Jogler M."/>
            <person name="Boedeker C."/>
            <person name="Pinto D."/>
            <person name="Vollmers J."/>
            <person name="Rivas-Marin E."/>
            <person name="Kohn T."/>
            <person name="Peeters S.H."/>
            <person name="Heuer A."/>
            <person name="Rast P."/>
            <person name="Oberbeckmann S."/>
            <person name="Bunk B."/>
            <person name="Jeske O."/>
            <person name="Meyerdierks A."/>
            <person name="Storesund J.E."/>
            <person name="Kallscheuer N."/>
            <person name="Luecker S."/>
            <person name="Lage O.M."/>
            <person name="Pohl T."/>
            <person name="Merkel B.J."/>
            <person name="Hornburger P."/>
            <person name="Mueller R.-W."/>
            <person name="Bruemmer F."/>
            <person name="Labrenz M."/>
            <person name="Spormann A.M."/>
            <person name="Op Den Camp H."/>
            <person name="Overmann J."/>
            <person name="Amann R."/>
            <person name="Jetten M.S.M."/>
            <person name="Mascher T."/>
            <person name="Medema M.H."/>
            <person name="Devos D.P."/>
            <person name="Kaster A.-K."/>
            <person name="Ovreas L."/>
            <person name="Rohde M."/>
            <person name="Galperin M.Y."/>
            <person name="Jogler C."/>
        </authorList>
    </citation>
    <scope>NUCLEOTIDE SEQUENCE [LARGE SCALE GENOMIC DNA]</scope>
    <source>
        <strain evidence="5 6">Poly41</strain>
    </source>
</reference>
<feature type="chain" id="PRO_5022813855" evidence="3">
    <location>
        <begin position="23"/>
        <end position="470"/>
    </location>
</feature>
<accession>A0A5C6E5C8</accession>
<dbReference type="PANTHER" id="PTHR42693">
    <property type="entry name" value="ARYLSULFATASE FAMILY MEMBER"/>
    <property type="match status" value="1"/>
</dbReference>
<evidence type="ECO:0000313" key="6">
    <source>
        <dbReference type="Proteomes" id="UP000319143"/>
    </source>
</evidence>
<keyword evidence="2 5" id="KW-0378">Hydrolase</keyword>
<dbReference type="Pfam" id="PF00884">
    <property type="entry name" value="Sulfatase"/>
    <property type="match status" value="1"/>
</dbReference>
<dbReference type="InterPro" id="IPR000917">
    <property type="entry name" value="Sulfatase_N"/>
</dbReference>
<dbReference type="OrthoDB" id="9803751at2"/>
<evidence type="ECO:0000256" key="3">
    <source>
        <dbReference type="SAM" id="SignalP"/>
    </source>
</evidence>
<dbReference type="GO" id="GO:0004065">
    <property type="term" value="F:arylsulfatase activity"/>
    <property type="evidence" value="ECO:0007669"/>
    <property type="project" value="UniProtKB-EC"/>
</dbReference>